<gene>
    <name evidence="1" type="ORF">JF290_19075</name>
</gene>
<evidence type="ECO:0000313" key="2">
    <source>
        <dbReference type="Proteomes" id="UP000619079"/>
    </source>
</evidence>
<accession>A0A8J7JCS2</accession>
<proteinExistence type="predicted"/>
<dbReference type="Proteomes" id="UP000619079">
    <property type="component" value="Unassembled WGS sequence"/>
</dbReference>
<comment type="caution">
    <text evidence="1">The sequence shown here is derived from an EMBL/GenBank/DDBJ whole genome shotgun (WGS) entry which is preliminary data.</text>
</comment>
<reference evidence="1" key="1">
    <citation type="submission" date="2020-12" db="EMBL/GenBank/DDBJ databases">
        <title>Sedimentitalea sp. nov., isolated from sand in Incheon.</title>
        <authorList>
            <person name="Kim W."/>
        </authorList>
    </citation>
    <scope>NUCLEOTIDE SEQUENCE</scope>
    <source>
        <strain evidence="1">CAU 1593</strain>
    </source>
</reference>
<organism evidence="1 2">
    <name type="scientific">Sedimentitalea arenosa</name>
    <dbReference type="NCBI Taxonomy" id="2798803"/>
    <lineage>
        <taxon>Bacteria</taxon>
        <taxon>Pseudomonadati</taxon>
        <taxon>Pseudomonadota</taxon>
        <taxon>Alphaproteobacteria</taxon>
        <taxon>Rhodobacterales</taxon>
        <taxon>Paracoccaceae</taxon>
        <taxon>Sedimentitalea</taxon>
    </lineage>
</organism>
<sequence length="124" mass="12882">MSTPILTKTRFANGHWHGLLTGAPEAPALEALHLGEPVPDVAVTETGTAGEWAVTVPIPPAAIADGVQTVVIRDRASGVDLGAVSLLAGDAAGDDLRAEIDLLRAELDLLKRAFRQHCRDSGAS</sequence>
<dbReference type="RefSeq" id="WP_199026502.1">
    <property type="nucleotide sequence ID" value="NZ_JAELVR010000017.1"/>
</dbReference>
<dbReference type="AlphaFoldDB" id="A0A8J7JCS2"/>
<dbReference type="EMBL" id="JAELVR010000017">
    <property type="protein sequence ID" value="MBJ6373628.1"/>
    <property type="molecule type" value="Genomic_DNA"/>
</dbReference>
<keyword evidence="2" id="KW-1185">Reference proteome</keyword>
<name>A0A8J7JCS2_9RHOB</name>
<protein>
    <submittedName>
        <fullName evidence="1">Uncharacterized protein</fullName>
    </submittedName>
</protein>
<evidence type="ECO:0000313" key="1">
    <source>
        <dbReference type="EMBL" id="MBJ6373628.1"/>
    </source>
</evidence>